<protein>
    <submittedName>
        <fullName evidence="2">Uncharacterized protein</fullName>
    </submittedName>
</protein>
<sequence>MAWRIFTSHSSVKPELLIGGRRTDRYLTDFPTRNVQKSPQTGCGPGALTPGARPILHPCLAQGNNSLKKDSRQIKVPPTEL</sequence>
<comment type="caution">
    <text evidence="2">The sequence shown here is derived from an EMBL/GenBank/DDBJ whole genome shotgun (WGS) entry which is preliminary data.</text>
</comment>
<evidence type="ECO:0000313" key="3">
    <source>
        <dbReference type="Proteomes" id="UP000314294"/>
    </source>
</evidence>
<dbReference type="Proteomes" id="UP000314294">
    <property type="component" value="Unassembled WGS sequence"/>
</dbReference>
<reference evidence="2 3" key="1">
    <citation type="submission" date="2019-03" db="EMBL/GenBank/DDBJ databases">
        <title>First draft genome of Liparis tanakae, snailfish: a comprehensive survey of snailfish specific genes.</title>
        <authorList>
            <person name="Kim W."/>
            <person name="Song I."/>
            <person name="Jeong J.-H."/>
            <person name="Kim D."/>
            <person name="Kim S."/>
            <person name="Ryu S."/>
            <person name="Song J.Y."/>
            <person name="Lee S.K."/>
        </authorList>
    </citation>
    <scope>NUCLEOTIDE SEQUENCE [LARGE SCALE GENOMIC DNA]</scope>
    <source>
        <tissue evidence="2">Muscle</tissue>
    </source>
</reference>
<dbReference type="EMBL" id="SRLO01000946">
    <property type="protein sequence ID" value="TNN43769.1"/>
    <property type="molecule type" value="Genomic_DNA"/>
</dbReference>
<gene>
    <name evidence="2" type="ORF">EYF80_046040</name>
</gene>
<proteinExistence type="predicted"/>
<feature type="region of interest" description="Disordered" evidence="1">
    <location>
        <begin position="61"/>
        <end position="81"/>
    </location>
</feature>
<name>A0A4Z2FRI8_9TELE</name>
<keyword evidence="3" id="KW-1185">Reference proteome</keyword>
<evidence type="ECO:0000313" key="2">
    <source>
        <dbReference type="EMBL" id="TNN43769.1"/>
    </source>
</evidence>
<evidence type="ECO:0000256" key="1">
    <source>
        <dbReference type="SAM" id="MobiDB-lite"/>
    </source>
</evidence>
<dbReference type="AlphaFoldDB" id="A0A4Z2FRI8"/>
<accession>A0A4Z2FRI8</accession>
<organism evidence="2 3">
    <name type="scientific">Liparis tanakae</name>
    <name type="common">Tanaka's snailfish</name>
    <dbReference type="NCBI Taxonomy" id="230148"/>
    <lineage>
        <taxon>Eukaryota</taxon>
        <taxon>Metazoa</taxon>
        <taxon>Chordata</taxon>
        <taxon>Craniata</taxon>
        <taxon>Vertebrata</taxon>
        <taxon>Euteleostomi</taxon>
        <taxon>Actinopterygii</taxon>
        <taxon>Neopterygii</taxon>
        <taxon>Teleostei</taxon>
        <taxon>Neoteleostei</taxon>
        <taxon>Acanthomorphata</taxon>
        <taxon>Eupercaria</taxon>
        <taxon>Perciformes</taxon>
        <taxon>Cottioidei</taxon>
        <taxon>Cottales</taxon>
        <taxon>Liparidae</taxon>
        <taxon>Liparis</taxon>
    </lineage>
</organism>